<keyword evidence="2" id="KW-1185">Reference proteome</keyword>
<dbReference type="InterPro" id="IPR006498">
    <property type="entry name" value="Tail_tube"/>
</dbReference>
<dbReference type="AlphaFoldDB" id="A0A084ZPR2"/>
<dbReference type="eggNOG" id="COG3498">
    <property type="taxonomic scope" value="Bacteria"/>
</dbReference>
<dbReference type="NCBIfam" id="TIGR01611">
    <property type="entry name" value="tail_tube"/>
    <property type="match status" value="1"/>
</dbReference>
<reference evidence="2" key="1">
    <citation type="submission" date="2014-05" db="EMBL/GenBank/DDBJ databases">
        <title>ATOL: Assembling a taxonomically balanced genome-scale reconstruction of the evolutionary history of the Enterobacteriaceae.</title>
        <authorList>
            <person name="Plunkett G. III"/>
            <person name="Neeno-Eckwall E.C."/>
            <person name="Glasner J.D."/>
            <person name="Perna N.T."/>
        </authorList>
    </citation>
    <scope>NUCLEOTIDE SEQUENCE [LARGE SCALE GENOMIC DNA]</scope>
    <source>
        <strain evidence="2">ATCC 49490</strain>
    </source>
</reference>
<dbReference type="OrthoDB" id="3078668at2"/>
<evidence type="ECO:0000313" key="2">
    <source>
        <dbReference type="Proteomes" id="UP000028630"/>
    </source>
</evidence>
<gene>
    <name evidence="1" type="ORF">GTGU_04139</name>
</gene>
<name>A0A084ZPR2_9ENTR</name>
<proteinExistence type="predicted"/>
<comment type="caution">
    <text evidence="1">The sequence shown here is derived from an EMBL/GenBank/DDBJ whole genome shotgun (WGS) entry which is preliminary data.</text>
</comment>
<dbReference type="EMBL" id="JMTB01000116">
    <property type="protein sequence ID" value="KFB99456.1"/>
    <property type="molecule type" value="Genomic_DNA"/>
</dbReference>
<dbReference type="RefSeq" id="WP_038161698.1">
    <property type="nucleotide sequence ID" value="NZ_JMTB01000116.1"/>
</dbReference>
<accession>A0A084ZPR2</accession>
<dbReference type="Pfam" id="PF04985">
    <property type="entry name" value="Phage_tube"/>
    <property type="match status" value="1"/>
</dbReference>
<sequence>MAVPHKLRLCTCFINGDNYIGKVTSFTRPKLSRKTEDFQGGGMIGSVAVDLGLDAGALDSTVEFGGVIKKLFLEFGADIDGTRLRFAGEYYTDGESQLVEVELRGRFTELDGGDSKQGEDTTEKYTFKSTYYKLSIDDKPIIEIDLLNFIYKKNGKNMYPDRIISALGMGN</sequence>
<evidence type="ECO:0000313" key="1">
    <source>
        <dbReference type="EMBL" id="KFB99456.1"/>
    </source>
</evidence>
<dbReference type="Proteomes" id="UP000028630">
    <property type="component" value="Unassembled WGS sequence"/>
</dbReference>
<organism evidence="1 2">
    <name type="scientific">Trabulsiella guamensis ATCC 49490</name>
    <dbReference type="NCBI Taxonomy" id="1005994"/>
    <lineage>
        <taxon>Bacteria</taxon>
        <taxon>Pseudomonadati</taxon>
        <taxon>Pseudomonadota</taxon>
        <taxon>Gammaproteobacteria</taxon>
        <taxon>Enterobacterales</taxon>
        <taxon>Enterobacteriaceae</taxon>
        <taxon>Trabulsiella</taxon>
    </lineage>
</organism>
<protein>
    <submittedName>
        <fullName evidence="1">Phage major tail tube protein</fullName>
    </submittedName>
</protein>